<dbReference type="Proteomes" id="UP001162992">
    <property type="component" value="Chromosome 19"/>
</dbReference>
<proteinExistence type="predicted"/>
<keyword evidence="2" id="KW-1185">Reference proteome</keyword>
<sequence length="317" mass="35126">MASGIINLPLNTGKSIPAIGLGSILLEGDQSLVVDSVLHAIKVGYRHFDTATIYETEGALGEALAEAFRSGLVSREEVFITSKLWNTDHEPEDVLPAVQKSLSLLQLEYIDLYLIHWPLRFKKGVAIPPKEDDFLPIDIKATWQALEKCVEKGLVHAIGVSNFSVEKLTSLLDYAKIVPSVNQVERHPVWQQKKLKPFCDAKGIHVSGWSPLGAPGTIYGTQSVINNPVVQSIAEKRGKTPAQVALRWGVQTGASVLPKSFNPKRIAENFDIFSWELSEDDITQISKIEQRRLNPCEFLCNPKGNPKNPEELWDGDI</sequence>
<reference evidence="2" key="1">
    <citation type="journal article" date="2024" name="Proc. Natl. Acad. Sci. U.S.A.">
        <title>Extraordinary preservation of gene collinearity over three hundred million years revealed in homosporous lycophytes.</title>
        <authorList>
            <person name="Li C."/>
            <person name="Wickell D."/>
            <person name="Kuo L.Y."/>
            <person name="Chen X."/>
            <person name="Nie B."/>
            <person name="Liao X."/>
            <person name="Peng D."/>
            <person name="Ji J."/>
            <person name="Jenkins J."/>
            <person name="Williams M."/>
            <person name="Shu S."/>
            <person name="Plott C."/>
            <person name="Barry K."/>
            <person name="Rajasekar S."/>
            <person name="Grimwood J."/>
            <person name="Han X."/>
            <person name="Sun S."/>
            <person name="Hou Z."/>
            <person name="He W."/>
            <person name="Dai G."/>
            <person name="Sun C."/>
            <person name="Schmutz J."/>
            <person name="Leebens-Mack J.H."/>
            <person name="Li F.W."/>
            <person name="Wang L."/>
        </authorList>
    </citation>
    <scope>NUCLEOTIDE SEQUENCE [LARGE SCALE GENOMIC DNA]</scope>
    <source>
        <strain evidence="2">cv. PW_Plant_1</strain>
    </source>
</reference>
<gene>
    <name evidence="1" type="ORF">O6H91_19G068500</name>
</gene>
<evidence type="ECO:0000313" key="2">
    <source>
        <dbReference type="Proteomes" id="UP001162992"/>
    </source>
</evidence>
<comment type="caution">
    <text evidence="1">The sequence shown here is derived from an EMBL/GenBank/DDBJ whole genome shotgun (WGS) entry which is preliminary data.</text>
</comment>
<accession>A0ACC2AW86</accession>
<protein>
    <submittedName>
        <fullName evidence="1">Uncharacterized protein</fullName>
    </submittedName>
</protein>
<name>A0ACC2AW86_DIPCM</name>
<organism evidence="1 2">
    <name type="scientific">Diphasiastrum complanatum</name>
    <name type="common">Issler's clubmoss</name>
    <name type="synonym">Lycopodium complanatum</name>
    <dbReference type="NCBI Taxonomy" id="34168"/>
    <lineage>
        <taxon>Eukaryota</taxon>
        <taxon>Viridiplantae</taxon>
        <taxon>Streptophyta</taxon>
        <taxon>Embryophyta</taxon>
        <taxon>Tracheophyta</taxon>
        <taxon>Lycopodiopsida</taxon>
        <taxon>Lycopodiales</taxon>
        <taxon>Lycopodiaceae</taxon>
        <taxon>Lycopodioideae</taxon>
        <taxon>Diphasiastrum</taxon>
    </lineage>
</organism>
<evidence type="ECO:0000313" key="1">
    <source>
        <dbReference type="EMBL" id="KAJ7521798.1"/>
    </source>
</evidence>
<dbReference type="EMBL" id="CM055110">
    <property type="protein sequence ID" value="KAJ7521798.1"/>
    <property type="molecule type" value="Genomic_DNA"/>
</dbReference>